<dbReference type="Proteomes" id="UP001213623">
    <property type="component" value="Chromosome 5"/>
</dbReference>
<dbReference type="PROSITE" id="PS00079">
    <property type="entry name" value="MULTICOPPER_OXIDASE1"/>
    <property type="match status" value="1"/>
</dbReference>
<dbReference type="InterPro" id="IPR001117">
    <property type="entry name" value="Cu-oxidase_2nd"/>
</dbReference>
<dbReference type="GO" id="GO:0016491">
    <property type="term" value="F:oxidoreductase activity"/>
    <property type="evidence" value="ECO:0007669"/>
    <property type="project" value="UniProtKB-KW"/>
</dbReference>
<evidence type="ECO:0000256" key="2">
    <source>
        <dbReference type="ARBA" id="ARBA00022723"/>
    </source>
</evidence>
<dbReference type="GO" id="GO:0005507">
    <property type="term" value="F:copper ion binding"/>
    <property type="evidence" value="ECO:0007669"/>
    <property type="project" value="InterPro"/>
</dbReference>
<reference evidence="6" key="1">
    <citation type="submission" date="2023-03" db="EMBL/GenBank/DDBJ databases">
        <title>Mating type loci evolution in Malassezia.</title>
        <authorList>
            <person name="Coelho M.A."/>
        </authorList>
    </citation>
    <scope>NUCLEOTIDE SEQUENCE</scope>
    <source>
        <strain evidence="6">CBS 9557</strain>
    </source>
</reference>
<dbReference type="Pfam" id="PF07731">
    <property type="entry name" value="Cu-oxidase_2"/>
    <property type="match status" value="1"/>
</dbReference>
<gene>
    <name evidence="6" type="ORF">MNAN1_003135</name>
</gene>
<protein>
    <submittedName>
        <fullName evidence="6">Uncharacterized protein</fullName>
    </submittedName>
</protein>
<evidence type="ECO:0000256" key="1">
    <source>
        <dbReference type="ARBA" id="ARBA00010609"/>
    </source>
</evidence>
<keyword evidence="3" id="KW-0560">Oxidoreductase</keyword>
<dbReference type="InterPro" id="IPR002355">
    <property type="entry name" value="Cu_oxidase_Cu_BS"/>
</dbReference>
<comment type="similarity">
    <text evidence="1">Belongs to the multicopper oxidase family.</text>
</comment>
<dbReference type="PROSITE" id="PS00080">
    <property type="entry name" value="MULTICOPPER_OXIDASE2"/>
    <property type="match status" value="1"/>
</dbReference>
<dbReference type="EMBL" id="CP119896">
    <property type="protein sequence ID" value="WFD28129.1"/>
    <property type="molecule type" value="Genomic_DNA"/>
</dbReference>
<feature type="domain" description="Plastocyanin-like" evidence="5">
    <location>
        <begin position="149"/>
        <end position="279"/>
    </location>
</feature>
<proteinExistence type="inferred from homology"/>
<dbReference type="Pfam" id="PF00394">
    <property type="entry name" value="Cu-oxidase"/>
    <property type="match status" value="1"/>
</dbReference>
<accession>A0AAF0ELS0</accession>
<evidence type="ECO:0000259" key="4">
    <source>
        <dbReference type="Pfam" id="PF00394"/>
    </source>
</evidence>
<keyword evidence="2" id="KW-0479">Metal-binding</keyword>
<dbReference type="PANTHER" id="PTHR11709:SF361">
    <property type="entry name" value="IRON TRANSPORT MULTICOPPER OXIDASE FET3"/>
    <property type="match status" value="1"/>
</dbReference>
<name>A0AAF0ELS0_9BASI</name>
<dbReference type="InterPro" id="IPR011706">
    <property type="entry name" value="Cu-oxidase_C"/>
</dbReference>
<dbReference type="InterPro" id="IPR008972">
    <property type="entry name" value="Cupredoxin"/>
</dbReference>
<dbReference type="Gene3D" id="2.60.40.420">
    <property type="entry name" value="Cupredoxins - blue copper proteins"/>
    <property type="match status" value="2"/>
</dbReference>
<sequence>MFHFWIEGHMEIIEEDGVVVHRFPVDQLQVFIGQRYSVLVKSRNSTEHNWKIHANLDPKMFPMSNPSPPVQMNLKSTLSYGNPHASMGSGRRTIDDYKLFDDTKLEPVQVVPMVEPDMSVNRIVTMPRYSDQITRGTFDNKTFTFPLTPTLLSMMTEPVSYKMKPATYGPYSNVVVVLHLQMIELVILNFSDDKHPMHMHVSKFQVVHRVTDLRSHNPKENPLLEEGQKNPIRRNTVVLPPGGSVTIHFRADNPGAWFLHCHMDWHLDVGMAMVMVQAPNVAAQRMNIPSYVKEQC</sequence>
<evidence type="ECO:0000313" key="6">
    <source>
        <dbReference type="EMBL" id="WFD28129.1"/>
    </source>
</evidence>
<feature type="domain" description="Plastocyanin-like" evidence="4">
    <location>
        <begin position="2"/>
        <end position="60"/>
    </location>
</feature>
<dbReference type="PANTHER" id="PTHR11709">
    <property type="entry name" value="MULTI-COPPER OXIDASE"/>
    <property type="match status" value="1"/>
</dbReference>
<organism evidence="6 7">
    <name type="scientific">Malassezia nana</name>
    <dbReference type="NCBI Taxonomy" id="180528"/>
    <lineage>
        <taxon>Eukaryota</taxon>
        <taxon>Fungi</taxon>
        <taxon>Dikarya</taxon>
        <taxon>Basidiomycota</taxon>
        <taxon>Ustilaginomycotina</taxon>
        <taxon>Malasseziomycetes</taxon>
        <taxon>Malasseziales</taxon>
        <taxon>Malasseziaceae</taxon>
        <taxon>Malassezia</taxon>
    </lineage>
</organism>
<dbReference type="SUPFAM" id="SSF49503">
    <property type="entry name" value="Cupredoxins"/>
    <property type="match status" value="2"/>
</dbReference>
<dbReference type="AlphaFoldDB" id="A0AAF0ELS0"/>
<dbReference type="InterPro" id="IPR033138">
    <property type="entry name" value="Cu_oxidase_CS"/>
</dbReference>
<keyword evidence="7" id="KW-1185">Reference proteome</keyword>
<dbReference type="InterPro" id="IPR045087">
    <property type="entry name" value="Cu-oxidase_fam"/>
</dbReference>
<evidence type="ECO:0000256" key="3">
    <source>
        <dbReference type="ARBA" id="ARBA00023002"/>
    </source>
</evidence>
<evidence type="ECO:0000259" key="5">
    <source>
        <dbReference type="Pfam" id="PF07731"/>
    </source>
</evidence>
<evidence type="ECO:0000313" key="7">
    <source>
        <dbReference type="Proteomes" id="UP001213623"/>
    </source>
</evidence>